<dbReference type="GO" id="GO:0006598">
    <property type="term" value="P:polyamine catabolic process"/>
    <property type="evidence" value="ECO:0007669"/>
    <property type="project" value="TreeGrafter"/>
</dbReference>
<dbReference type="Pfam" id="PF07722">
    <property type="entry name" value="Peptidase_C26"/>
    <property type="match status" value="1"/>
</dbReference>
<evidence type="ECO:0000313" key="2">
    <source>
        <dbReference type="Proteomes" id="UP000032633"/>
    </source>
</evidence>
<reference evidence="2" key="2">
    <citation type="submission" date="2015-03" db="EMBL/GenBank/DDBJ databases">
        <title>Genome sequence of Paenibacillus beijingensis strain DSM 24997T.</title>
        <authorList>
            <person name="Kwak Y."/>
            <person name="Shin J.-H."/>
        </authorList>
    </citation>
    <scope>NUCLEOTIDE SEQUENCE [LARGE SCALE GENOMIC DNA]</scope>
    <source>
        <strain evidence="2">DSM 24997</strain>
    </source>
</reference>
<proteinExistence type="predicted"/>
<dbReference type="InterPro" id="IPR011697">
    <property type="entry name" value="Peptidase_C26"/>
</dbReference>
<name>A0A0D5NR19_9BACL</name>
<gene>
    <name evidence="1" type="ORF">VN24_13150</name>
</gene>
<dbReference type="GO" id="GO:0005829">
    <property type="term" value="C:cytosol"/>
    <property type="evidence" value="ECO:0007669"/>
    <property type="project" value="TreeGrafter"/>
</dbReference>
<protein>
    <submittedName>
        <fullName evidence="1">Uncharacterized protein</fullName>
    </submittedName>
</protein>
<sequence>MRGQAFSAFGYDMIMAIYRAGGMPVPLPVVDDEFIGVQIENVDGIVFSGGEDIHPSLYGEVLQSNAHRIDPFRDRYESALMKAALEAGVPMLCVCRGMQLLNVIRGGTLCSDIKDTQEAPLEHWETDEPWKSVHPVHIKEGHYIEGVLGKGKVEVNSIHHQAIDKIGDGLEVVALSPDGIAEALTMKDRDNVLAVQWHPEFIAKKDSQGLKPFSWLMDVSKK</sequence>
<dbReference type="AlphaFoldDB" id="A0A0D5NR19"/>
<dbReference type="Gene3D" id="3.40.50.880">
    <property type="match status" value="1"/>
</dbReference>
<dbReference type="PATRIC" id="fig|1126833.4.peg.2866"/>
<accession>A0A0D5NR19</accession>
<dbReference type="PANTHER" id="PTHR43235">
    <property type="entry name" value="GLUTAMINE AMIDOTRANSFERASE PB2B2.05-RELATED"/>
    <property type="match status" value="1"/>
</dbReference>
<organism evidence="1 2">
    <name type="scientific">Paenibacillus beijingensis</name>
    <dbReference type="NCBI Taxonomy" id="1126833"/>
    <lineage>
        <taxon>Bacteria</taxon>
        <taxon>Bacillati</taxon>
        <taxon>Bacillota</taxon>
        <taxon>Bacilli</taxon>
        <taxon>Bacillales</taxon>
        <taxon>Paenibacillaceae</taxon>
        <taxon>Paenibacillus</taxon>
    </lineage>
</organism>
<dbReference type="HOGENOM" id="CLU_030756_2_1_9"/>
<keyword evidence="2" id="KW-1185">Reference proteome</keyword>
<dbReference type="STRING" id="1126833.VN24_13150"/>
<dbReference type="EMBL" id="CP011058">
    <property type="protein sequence ID" value="AJY77701.1"/>
    <property type="molecule type" value="Genomic_DNA"/>
</dbReference>
<dbReference type="GO" id="GO:0033969">
    <property type="term" value="F:gamma-glutamyl-gamma-aminobutyrate hydrolase activity"/>
    <property type="evidence" value="ECO:0007669"/>
    <property type="project" value="TreeGrafter"/>
</dbReference>
<dbReference type="SUPFAM" id="SSF52317">
    <property type="entry name" value="Class I glutamine amidotransferase-like"/>
    <property type="match status" value="1"/>
</dbReference>
<reference evidence="1 2" key="1">
    <citation type="journal article" date="2015" name="J. Biotechnol.">
        <title>Complete genome sequence of Paenibacillus beijingensis 7188(T) (=DSM 24997(T)), a novel rhizobacterium from jujube garden soil.</title>
        <authorList>
            <person name="Kwak Y."/>
            <person name="Shin J.H."/>
        </authorList>
    </citation>
    <scope>NUCLEOTIDE SEQUENCE [LARGE SCALE GENOMIC DNA]</scope>
    <source>
        <strain evidence="1 2">DSM 24997</strain>
    </source>
</reference>
<dbReference type="Proteomes" id="UP000032633">
    <property type="component" value="Chromosome"/>
</dbReference>
<dbReference type="InterPro" id="IPR044668">
    <property type="entry name" value="PuuD-like"/>
</dbReference>
<dbReference type="InterPro" id="IPR029062">
    <property type="entry name" value="Class_I_gatase-like"/>
</dbReference>
<evidence type="ECO:0000313" key="1">
    <source>
        <dbReference type="EMBL" id="AJY77701.1"/>
    </source>
</evidence>
<dbReference type="KEGG" id="pbj:VN24_13150"/>
<dbReference type="PANTHER" id="PTHR43235:SF1">
    <property type="entry name" value="GLUTAMINE AMIDOTRANSFERASE PB2B2.05-RELATED"/>
    <property type="match status" value="1"/>
</dbReference>
<dbReference type="PROSITE" id="PS51273">
    <property type="entry name" value="GATASE_TYPE_1"/>
    <property type="match status" value="1"/>
</dbReference>
<dbReference type="CDD" id="cd01745">
    <property type="entry name" value="GATase1_2"/>
    <property type="match status" value="1"/>
</dbReference>